<protein>
    <submittedName>
        <fullName evidence="1">Uncharacterized protein</fullName>
    </submittedName>
</protein>
<comment type="caution">
    <text evidence="1">The sequence shown here is derived from an EMBL/GenBank/DDBJ whole genome shotgun (WGS) entry which is preliminary data.</text>
</comment>
<sequence length="102" mass="11907">MDLWFSRHENPERSHWIELRREEQRLRSAALEALFRVELLTDVEQLIAKGWEALGAIDRMDMLETPEQMDQQRATSRALISDFIRASKPFVVPQIEGSVAIE</sequence>
<dbReference type="AlphaFoldDB" id="A0A7X0EYI1"/>
<dbReference type="Proteomes" id="UP000583800">
    <property type="component" value="Unassembled WGS sequence"/>
</dbReference>
<accession>A0A7X0EYI1</accession>
<proteinExistence type="predicted"/>
<evidence type="ECO:0000313" key="1">
    <source>
        <dbReference type="EMBL" id="MBB6345815.1"/>
    </source>
</evidence>
<dbReference type="RefSeq" id="WP_221495837.1">
    <property type="nucleotide sequence ID" value="NZ_JACHJB010000001.1"/>
</dbReference>
<reference evidence="1 2" key="1">
    <citation type="submission" date="2020-08" db="EMBL/GenBank/DDBJ databases">
        <title>Sequencing the genomes of 1000 actinobacteria strains.</title>
        <authorList>
            <person name="Klenk H.-P."/>
        </authorList>
    </citation>
    <scope>NUCLEOTIDE SEQUENCE [LARGE SCALE GENOMIC DNA]</scope>
    <source>
        <strain evidence="1 2">DSM 45913</strain>
    </source>
</reference>
<dbReference type="EMBL" id="JACHJB010000001">
    <property type="protein sequence ID" value="MBB6345815.1"/>
    <property type="molecule type" value="Genomic_DNA"/>
</dbReference>
<gene>
    <name evidence="1" type="ORF">FHU36_002324</name>
</gene>
<name>A0A7X0EYI1_9ACTN</name>
<organism evidence="1 2">
    <name type="scientific">Nonomuraea muscovyensis</name>
    <dbReference type="NCBI Taxonomy" id="1124761"/>
    <lineage>
        <taxon>Bacteria</taxon>
        <taxon>Bacillati</taxon>
        <taxon>Actinomycetota</taxon>
        <taxon>Actinomycetes</taxon>
        <taxon>Streptosporangiales</taxon>
        <taxon>Streptosporangiaceae</taxon>
        <taxon>Nonomuraea</taxon>
    </lineage>
</organism>
<keyword evidence="2" id="KW-1185">Reference proteome</keyword>
<evidence type="ECO:0000313" key="2">
    <source>
        <dbReference type="Proteomes" id="UP000583800"/>
    </source>
</evidence>